<dbReference type="AlphaFoldDB" id="A0A538U5P1"/>
<accession>A0A538U5P1</accession>
<gene>
    <name evidence="1" type="ORF">E6K80_06275</name>
</gene>
<dbReference type="Proteomes" id="UP000319836">
    <property type="component" value="Unassembled WGS sequence"/>
</dbReference>
<reference evidence="1 2" key="1">
    <citation type="journal article" date="2019" name="Nat. Microbiol.">
        <title>Mediterranean grassland soil C-N compound turnover is dependent on rainfall and depth, and is mediated by genomically divergent microorganisms.</title>
        <authorList>
            <person name="Diamond S."/>
            <person name="Andeer P.F."/>
            <person name="Li Z."/>
            <person name="Crits-Christoph A."/>
            <person name="Burstein D."/>
            <person name="Anantharaman K."/>
            <person name="Lane K.R."/>
            <person name="Thomas B.C."/>
            <person name="Pan C."/>
            <person name="Northen T.R."/>
            <person name="Banfield J.F."/>
        </authorList>
    </citation>
    <scope>NUCLEOTIDE SEQUENCE [LARGE SCALE GENOMIC DNA]</scope>
    <source>
        <strain evidence="1">WS_10</strain>
    </source>
</reference>
<protein>
    <recommendedName>
        <fullName evidence="3">T9SS type A sorting domain-containing protein</fullName>
    </recommendedName>
</protein>
<proteinExistence type="predicted"/>
<dbReference type="Gene3D" id="2.60.40.4070">
    <property type="match status" value="1"/>
</dbReference>
<organism evidence="1 2">
    <name type="scientific">Eiseniibacteriota bacterium</name>
    <dbReference type="NCBI Taxonomy" id="2212470"/>
    <lineage>
        <taxon>Bacteria</taxon>
        <taxon>Candidatus Eiseniibacteriota</taxon>
    </lineage>
</organism>
<dbReference type="EMBL" id="VBPA01000142">
    <property type="protein sequence ID" value="TMQ71212.1"/>
    <property type="molecule type" value="Genomic_DNA"/>
</dbReference>
<evidence type="ECO:0000313" key="1">
    <source>
        <dbReference type="EMBL" id="TMQ71212.1"/>
    </source>
</evidence>
<evidence type="ECO:0000313" key="2">
    <source>
        <dbReference type="Proteomes" id="UP000319836"/>
    </source>
</evidence>
<name>A0A538U5P1_UNCEI</name>
<comment type="caution">
    <text evidence="1">The sequence shown here is derived from an EMBL/GenBank/DDBJ whole genome shotgun (WGS) entry which is preliminary data.</text>
</comment>
<evidence type="ECO:0008006" key="3">
    <source>
        <dbReference type="Google" id="ProtNLM"/>
    </source>
</evidence>
<sequence>MSVLDAAAVVTATWTIGFKPNGAGTVWYLVRTVGTQVDTVVNNWTNVSGDERFPVVNGIQVKLVSFPLGQLARVSYEDVGPNPPALVGFSGAGLPFFDGGAGYAAELFGSSIPSGSTTTHYVEIRFTGAVNGQYAYRYLRTLDSGAAFLENAGPPPSAVQDGTWDPDNSANGGREIVWVLDKPYFGDNTPNNTYFTDPNLQDILAGQLDARYAVWPLRVSANAPIDAGDKIAFTTSVPATANDFFTFSTTAPSSFNASLAKGEIQNIRAVPNPYFAHSTYELNRFNRVLKFTHLPAVCTIRIFNLAGDLVRTIEKSDATSEASWNLNTEHGLPIGSGVYIFHVDAPGAGTYTGKVAVFMEKERLNNF</sequence>